<keyword evidence="3" id="KW-1185">Reference proteome</keyword>
<feature type="compositionally biased region" description="Low complexity" evidence="1">
    <location>
        <begin position="247"/>
        <end position="257"/>
    </location>
</feature>
<protein>
    <recommendedName>
        <fullName evidence="4">Ribosomal protein L7Ae/L30e/S12e/Gadd45</fullName>
    </recommendedName>
</protein>
<proteinExistence type="predicted"/>
<evidence type="ECO:0000313" key="2">
    <source>
        <dbReference type="EMBL" id="GJS79849.1"/>
    </source>
</evidence>
<evidence type="ECO:0000256" key="1">
    <source>
        <dbReference type="SAM" id="MobiDB-lite"/>
    </source>
</evidence>
<reference evidence="2" key="1">
    <citation type="journal article" date="2022" name="Int. J. Mol. Sci.">
        <title>Draft Genome of Tanacetum Coccineum: Genomic Comparison of Closely Related Tanacetum-Family Plants.</title>
        <authorList>
            <person name="Yamashiro T."/>
            <person name="Shiraishi A."/>
            <person name="Nakayama K."/>
            <person name="Satake H."/>
        </authorList>
    </citation>
    <scope>NUCLEOTIDE SEQUENCE</scope>
</reference>
<evidence type="ECO:0000313" key="3">
    <source>
        <dbReference type="Proteomes" id="UP001151760"/>
    </source>
</evidence>
<comment type="caution">
    <text evidence="2">The sequence shown here is derived from an EMBL/GenBank/DDBJ whole genome shotgun (WGS) entry which is preliminary data.</text>
</comment>
<evidence type="ECO:0008006" key="4">
    <source>
        <dbReference type="Google" id="ProtNLM"/>
    </source>
</evidence>
<gene>
    <name evidence="2" type="ORF">Tco_0729730</name>
</gene>
<feature type="compositionally biased region" description="Low complexity" evidence="1">
    <location>
        <begin position="217"/>
        <end position="230"/>
    </location>
</feature>
<reference evidence="2" key="2">
    <citation type="submission" date="2022-01" db="EMBL/GenBank/DDBJ databases">
        <authorList>
            <person name="Yamashiro T."/>
            <person name="Shiraishi A."/>
            <person name="Satake H."/>
            <person name="Nakayama K."/>
        </authorList>
    </citation>
    <scope>NUCLEOTIDE SEQUENCE</scope>
</reference>
<name>A0ABQ4YPN9_9ASTR</name>
<feature type="region of interest" description="Disordered" evidence="1">
    <location>
        <begin position="198"/>
        <end position="257"/>
    </location>
</feature>
<dbReference type="Proteomes" id="UP001151760">
    <property type="component" value="Unassembled WGS sequence"/>
</dbReference>
<organism evidence="2 3">
    <name type="scientific">Tanacetum coccineum</name>
    <dbReference type="NCBI Taxonomy" id="301880"/>
    <lineage>
        <taxon>Eukaryota</taxon>
        <taxon>Viridiplantae</taxon>
        <taxon>Streptophyta</taxon>
        <taxon>Embryophyta</taxon>
        <taxon>Tracheophyta</taxon>
        <taxon>Spermatophyta</taxon>
        <taxon>Magnoliopsida</taxon>
        <taxon>eudicotyledons</taxon>
        <taxon>Gunneridae</taxon>
        <taxon>Pentapetalae</taxon>
        <taxon>asterids</taxon>
        <taxon>campanulids</taxon>
        <taxon>Asterales</taxon>
        <taxon>Asteraceae</taxon>
        <taxon>Asteroideae</taxon>
        <taxon>Anthemideae</taxon>
        <taxon>Anthemidinae</taxon>
        <taxon>Tanacetum</taxon>
    </lineage>
</organism>
<sequence>MKASDSCLAIVVWSAEREKWRNRERLLYLINLFLPTADEVERTRESERRRIETKGPYHTDLPTPEEIHQFLRFKRVDSNCTIKNKYVTLTPNQVLTKEVREDLKRWEELIRENVFSLGGHWDHLPVCLSHILYCILAEQHYNLAYFYIKQTESAKETSKAHLPYGMFLTRLFRYVIEHYPYLYNDIYNVVDQFMRPPALRQTRRPRSDRGTQKARHSVSSSSTHHFGSLSHQEDDDNNEGTSRARTPSPNSYLNSLSPLAHQTYKIPTSSKQTDRLLFECQPTLLNQMQQIHEEVRGGFKSFGKALKGVFGNKNK</sequence>
<dbReference type="EMBL" id="BQNB010010627">
    <property type="protein sequence ID" value="GJS79849.1"/>
    <property type="molecule type" value="Genomic_DNA"/>
</dbReference>
<accession>A0ABQ4YPN9</accession>